<dbReference type="Proteomes" id="UP000094025">
    <property type="component" value="Unassembled WGS sequence"/>
</dbReference>
<organism evidence="1 2">
    <name type="scientific">Sinorhizobium glycinis</name>
    <dbReference type="NCBI Taxonomy" id="1472378"/>
    <lineage>
        <taxon>Bacteria</taxon>
        <taxon>Pseudomonadati</taxon>
        <taxon>Pseudomonadota</taxon>
        <taxon>Alphaproteobacteria</taxon>
        <taxon>Hyphomicrobiales</taxon>
        <taxon>Rhizobiaceae</taxon>
        <taxon>Sinorhizobium/Ensifer group</taxon>
        <taxon>Sinorhizobium</taxon>
    </lineage>
</organism>
<gene>
    <name evidence="1" type="ORF">AU381_20895</name>
</gene>
<reference evidence="1 2" key="1">
    <citation type="journal article" date="2016" name="Int. J. Syst. Evol. Microbiol.">
        <title>Ensifer glycinis sp. nov., an novel rhizobial species associated with Glycine spp.</title>
        <authorList>
            <person name="Yan H."/>
            <person name="Yan J."/>
            <person name="Sui X.H."/>
            <person name="Wang E.T."/>
            <person name="Chen W.X."/>
            <person name="Zhang X.X."/>
            <person name="Chen W.F."/>
        </authorList>
    </citation>
    <scope>NUCLEOTIDE SEQUENCE [LARGE SCALE GENOMIC DNA]</scope>
    <source>
        <strain evidence="1 2">CCBAU 23380</strain>
    </source>
</reference>
<dbReference type="EMBL" id="LPUX01000064">
    <property type="protein sequence ID" value="OAP36923.1"/>
    <property type="molecule type" value="Genomic_DNA"/>
</dbReference>
<sequence length="68" mass="7662">MSSSLWIPSFDWIASPAALQRRAPFQTHKRSLQHFELLHVFILDDVDAPAPAVAAMMPASYPQQKRSV</sequence>
<dbReference type="AlphaFoldDB" id="A0A178XQ39"/>
<feature type="non-terminal residue" evidence="1">
    <location>
        <position position="68"/>
    </location>
</feature>
<accession>A0A178XQ39</accession>
<name>A0A178XQ39_9HYPH</name>
<evidence type="ECO:0000313" key="2">
    <source>
        <dbReference type="Proteomes" id="UP000094025"/>
    </source>
</evidence>
<proteinExistence type="predicted"/>
<evidence type="ECO:0000313" key="1">
    <source>
        <dbReference type="EMBL" id="OAP36923.1"/>
    </source>
</evidence>
<protein>
    <submittedName>
        <fullName evidence="1">Uncharacterized protein</fullName>
    </submittedName>
</protein>
<dbReference type="STRING" id="1472378.AU381_20895"/>
<keyword evidence="2" id="KW-1185">Reference proteome</keyword>
<comment type="caution">
    <text evidence="1">The sequence shown here is derived from an EMBL/GenBank/DDBJ whole genome shotgun (WGS) entry which is preliminary data.</text>
</comment>